<feature type="signal peptide" evidence="2">
    <location>
        <begin position="1"/>
        <end position="20"/>
    </location>
</feature>
<feature type="region of interest" description="Disordered" evidence="1">
    <location>
        <begin position="27"/>
        <end position="46"/>
    </location>
</feature>
<gene>
    <name evidence="3" type="ORF">KK103_03350</name>
</gene>
<dbReference type="AlphaFoldDB" id="A0A9Q2ZLS1"/>
<reference evidence="3" key="1">
    <citation type="submission" date="2021-05" db="EMBL/GenBank/DDBJ databases">
        <title>Whole genome sequence of Curtobacterium flaccumfaciens pv. flaccumfaciens strain CFBP 3417.</title>
        <authorList>
            <person name="Osdaghi E."/>
            <person name="Taghouti G."/>
            <person name="Portier P."/>
            <person name="Fazliarab A."/>
            <person name="Taghavi S.M."/>
            <person name="Briand M."/>
            <person name="Le-Saux M."/>
            <person name="Jacques M.-A."/>
        </authorList>
    </citation>
    <scope>NUCLEOTIDE SEQUENCE</scope>
    <source>
        <strain evidence="3">CFBP 3417</strain>
    </source>
</reference>
<feature type="chain" id="PRO_5040427726" description="Lipoprotein" evidence="2">
    <location>
        <begin position="21"/>
        <end position="162"/>
    </location>
</feature>
<protein>
    <recommendedName>
        <fullName evidence="5">Lipoprotein</fullName>
    </recommendedName>
</protein>
<evidence type="ECO:0008006" key="5">
    <source>
        <dbReference type="Google" id="ProtNLM"/>
    </source>
</evidence>
<dbReference type="PROSITE" id="PS51257">
    <property type="entry name" value="PROKAR_LIPOPROTEIN"/>
    <property type="match status" value="1"/>
</dbReference>
<dbReference type="GeneID" id="99623270"/>
<proteinExistence type="predicted"/>
<keyword evidence="2" id="KW-0732">Signal</keyword>
<evidence type="ECO:0000256" key="1">
    <source>
        <dbReference type="SAM" id="MobiDB-lite"/>
    </source>
</evidence>
<evidence type="ECO:0000313" key="3">
    <source>
        <dbReference type="EMBL" id="MBT1540784.1"/>
    </source>
</evidence>
<dbReference type="EMBL" id="JAHEWX010000002">
    <property type="protein sequence ID" value="MBT1540784.1"/>
    <property type="molecule type" value="Genomic_DNA"/>
</dbReference>
<organism evidence="3 4">
    <name type="scientific">Curtobacterium flaccumfaciens pv. flaccumfaciens</name>
    <dbReference type="NCBI Taxonomy" id="138532"/>
    <lineage>
        <taxon>Bacteria</taxon>
        <taxon>Bacillati</taxon>
        <taxon>Actinomycetota</taxon>
        <taxon>Actinomycetes</taxon>
        <taxon>Micrococcales</taxon>
        <taxon>Microbacteriaceae</taxon>
        <taxon>Curtobacterium</taxon>
    </lineage>
</organism>
<comment type="caution">
    <text evidence="3">The sequence shown here is derived from an EMBL/GenBank/DDBJ whole genome shotgun (WGS) entry which is preliminary data.</text>
</comment>
<evidence type="ECO:0000313" key="4">
    <source>
        <dbReference type="Proteomes" id="UP000709437"/>
    </source>
</evidence>
<dbReference type="RefSeq" id="WP_140447958.1">
    <property type="nucleotide sequence ID" value="NZ_JAHEWX010000002.1"/>
</dbReference>
<evidence type="ECO:0000256" key="2">
    <source>
        <dbReference type="SAM" id="SignalP"/>
    </source>
</evidence>
<name>A0A9Q2ZLS1_9MICO</name>
<accession>A0A9Q2ZLS1</accession>
<sequence>MHRSRSPRSALLGVVVAVTAVLTGCSSVGPDTDASEDPTSSDTGLGSGASPVVFAFVCGGDGADRASYTTYAAVWEAARADCSAKRLTGSVPSSQQQSAVTAARGDATLVELASACAVRDSAPWTSAVADERGAHVAEGLLRYCPGHPETDRLRDALAAYRG</sequence>
<dbReference type="Proteomes" id="UP000709437">
    <property type="component" value="Unassembled WGS sequence"/>
</dbReference>